<sequence>MPDQQQRKYQPCHYSADKYDRNALALAFLRAPRRDDKFAVDEYEQRKRNNT</sequence>
<gene>
    <name evidence="1" type="ORF">SDC9_114828</name>
</gene>
<reference evidence="1" key="1">
    <citation type="submission" date="2019-08" db="EMBL/GenBank/DDBJ databases">
        <authorList>
            <person name="Kucharzyk K."/>
            <person name="Murdoch R.W."/>
            <person name="Higgins S."/>
            <person name="Loffler F."/>
        </authorList>
    </citation>
    <scope>NUCLEOTIDE SEQUENCE</scope>
</reference>
<dbReference type="EMBL" id="VSSQ01021953">
    <property type="protein sequence ID" value="MPM67903.1"/>
    <property type="molecule type" value="Genomic_DNA"/>
</dbReference>
<organism evidence="1">
    <name type="scientific">bioreactor metagenome</name>
    <dbReference type="NCBI Taxonomy" id="1076179"/>
    <lineage>
        <taxon>unclassified sequences</taxon>
        <taxon>metagenomes</taxon>
        <taxon>ecological metagenomes</taxon>
    </lineage>
</organism>
<comment type="caution">
    <text evidence="1">The sequence shown here is derived from an EMBL/GenBank/DDBJ whole genome shotgun (WGS) entry which is preliminary data.</text>
</comment>
<protein>
    <submittedName>
        <fullName evidence="1">Uncharacterized protein</fullName>
    </submittedName>
</protein>
<name>A0A645BXQ9_9ZZZZ</name>
<accession>A0A645BXQ9</accession>
<proteinExistence type="predicted"/>
<dbReference type="AlphaFoldDB" id="A0A645BXQ9"/>
<evidence type="ECO:0000313" key="1">
    <source>
        <dbReference type="EMBL" id="MPM67903.1"/>
    </source>
</evidence>